<name>A0A1I5DMY0_9FLAO</name>
<protein>
    <recommendedName>
        <fullName evidence="3">SnoaL-like domain-containing protein</fullName>
    </recommendedName>
</protein>
<dbReference type="STRING" id="913024.SAMN05421741_11663"/>
<sequence length="121" mass="13400">MKSKIHEHNTNNNYSVSNLPNVIAELVKTQNNFDSAAYAKCFTETAVVFDEGKTHNGRKEIENWIDKANKEYQATMKPLGYAAKEAILKVEVSGNFPGSPIALSYHLQISDGLIQSLKITG</sequence>
<dbReference type="AlphaFoldDB" id="A0A1I5DMY0"/>
<evidence type="ECO:0000313" key="2">
    <source>
        <dbReference type="Proteomes" id="UP000199036"/>
    </source>
</evidence>
<evidence type="ECO:0008006" key="3">
    <source>
        <dbReference type="Google" id="ProtNLM"/>
    </source>
</evidence>
<dbReference type="InterPro" id="IPR032710">
    <property type="entry name" value="NTF2-like_dom_sf"/>
</dbReference>
<dbReference type="OrthoDB" id="8684708at2"/>
<reference evidence="2" key="1">
    <citation type="submission" date="2016-10" db="EMBL/GenBank/DDBJ databases">
        <authorList>
            <person name="Varghese N."/>
            <person name="Submissions S."/>
        </authorList>
    </citation>
    <scope>NUCLEOTIDE SEQUENCE [LARGE SCALE GENOMIC DNA]</scope>
    <source>
        <strain evidence="2">DS-12</strain>
    </source>
</reference>
<evidence type="ECO:0000313" key="1">
    <source>
        <dbReference type="EMBL" id="SFO00609.1"/>
    </source>
</evidence>
<dbReference type="Proteomes" id="UP000199036">
    <property type="component" value="Unassembled WGS sequence"/>
</dbReference>
<dbReference type="Gene3D" id="3.10.450.50">
    <property type="match status" value="1"/>
</dbReference>
<organism evidence="1 2">
    <name type="scientific">Paenimyroides ummariense</name>
    <dbReference type="NCBI Taxonomy" id="913024"/>
    <lineage>
        <taxon>Bacteria</taxon>
        <taxon>Pseudomonadati</taxon>
        <taxon>Bacteroidota</taxon>
        <taxon>Flavobacteriia</taxon>
        <taxon>Flavobacteriales</taxon>
        <taxon>Flavobacteriaceae</taxon>
        <taxon>Paenimyroides</taxon>
    </lineage>
</organism>
<keyword evidence="2" id="KW-1185">Reference proteome</keyword>
<dbReference type="RefSeq" id="WP_091524373.1">
    <property type="nucleotide sequence ID" value="NZ_FOVI01000016.1"/>
</dbReference>
<accession>A0A1I5DMY0</accession>
<gene>
    <name evidence="1" type="ORF">SAMN05421741_11663</name>
</gene>
<dbReference type="EMBL" id="FOVI01000016">
    <property type="protein sequence ID" value="SFO00609.1"/>
    <property type="molecule type" value="Genomic_DNA"/>
</dbReference>
<dbReference type="SUPFAM" id="SSF54427">
    <property type="entry name" value="NTF2-like"/>
    <property type="match status" value="1"/>
</dbReference>
<proteinExistence type="predicted"/>